<evidence type="ECO:0000313" key="15">
    <source>
        <dbReference type="EMBL" id="TVY41315.1"/>
    </source>
</evidence>
<evidence type="ECO:0000256" key="7">
    <source>
        <dbReference type="ARBA" id="ARBA00023015"/>
    </source>
</evidence>
<organism evidence="15 16">
    <name type="scientific">Lachnellula subtilissima</name>
    <dbReference type="NCBI Taxonomy" id="602034"/>
    <lineage>
        <taxon>Eukaryota</taxon>
        <taxon>Fungi</taxon>
        <taxon>Dikarya</taxon>
        <taxon>Ascomycota</taxon>
        <taxon>Pezizomycotina</taxon>
        <taxon>Leotiomycetes</taxon>
        <taxon>Helotiales</taxon>
        <taxon>Lachnaceae</taxon>
        <taxon>Lachnellula</taxon>
    </lineage>
</organism>
<evidence type="ECO:0000259" key="14">
    <source>
        <dbReference type="Pfam" id="PF09757"/>
    </source>
</evidence>
<evidence type="ECO:0000256" key="9">
    <source>
        <dbReference type="ARBA" id="ARBA00023242"/>
    </source>
</evidence>
<dbReference type="InterPro" id="IPR023801">
    <property type="entry name" value="His_deacetylse_dom"/>
</dbReference>
<dbReference type="InterPro" id="IPR000286">
    <property type="entry name" value="HDACs"/>
</dbReference>
<proteinExistence type="inferred from homology"/>
<reference evidence="15 16" key="1">
    <citation type="submission" date="2018-05" db="EMBL/GenBank/DDBJ databases">
        <title>Genome sequencing and assembly of the regulated plant pathogen Lachnellula willkommii and related sister species for the development of diagnostic species identification markers.</title>
        <authorList>
            <person name="Giroux E."/>
            <person name="Bilodeau G."/>
        </authorList>
    </citation>
    <scope>NUCLEOTIDE SEQUENCE [LARGE SCALE GENOMIC DNA]</scope>
    <source>
        <strain evidence="15 16">CBS 197.66</strain>
    </source>
</reference>
<comment type="caution">
    <text evidence="15">The sequence shown here is derived from an EMBL/GenBank/DDBJ whole genome shotgun (WGS) entry which is preliminary data.</text>
</comment>
<keyword evidence="12" id="KW-0812">Transmembrane</keyword>
<evidence type="ECO:0000259" key="13">
    <source>
        <dbReference type="Pfam" id="PF00850"/>
    </source>
</evidence>
<evidence type="ECO:0000256" key="4">
    <source>
        <dbReference type="ARBA" id="ARBA00022491"/>
    </source>
</evidence>
<evidence type="ECO:0000313" key="16">
    <source>
        <dbReference type="Proteomes" id="UP000462212"/>
    </source>
</evidence>
<comment type="subcellular location">
    <subcellularLocation>
        <location evidence="1">Nucleus</location>
    </subcellularLocation>
</comment>
<keyword evidence="12" id="KW-0472">Membrane</keyword>
<dbReference type="GO" id="GO:0141221">
    <property type="term" value="F:histone deacetylase activity, hydrolytic mechanism"/>
    <property type="evidence" value="ECO:0007669"/>
    <property type="project" value="UniProtKB-EC"/>
</dbReference>
<evidence type="ECO:0000256" key="10">
    <source>
        <dbReference type="ARBA" id="ARBA00048287"/>
    </source>
</evidence>
<dbReference type="EC" id="3.5.1.98" evidence="3"/>
<keyword evidence="4" id="KW-0678">Repressor</keyword>
<evidence type="ECO:0000256" key="1">
    <source>
        <dbReference type="ARBA" id="ARBA00004123"/>
    </source>
</evidence>
<keyword evidence="5" id="KW-0378">Hydrolase</keyword>
<feature type="transmembrane region" description="Helical" evidence="12">
    <location>
        <begin position="7"/>
        <end position="30"/>
    </location>
</feature>
<evidence type="ECO:0000256" key="11">
    <source>
        <dbReference type="SAM" id="MobiDB-lite"/>
    </source>
</evidence>
<dbReference type="FunFam" id="3.40.800.20:FF:000005">
    <property type="entry name" value="histone deacetylase 6"/>
    <property type="match status" value="1"/>
</dbReference>
<dbReference type="InterPro" id="IPR017321">
    <property type="entry name" value="Hist_deAcase_II_yeast"/>
</dbReference>
<evidence type="ECO:0000256" key="8">
    <source>
        <dbReference type="ARBA" id="ARBA00023163"/>
    </source>
</evidence>
<accession>A0A8H8UBL3</accession>
<dbReference type="Gene3D" id="3.40.800.20">
    <property type="entry name" value="Histone deacetylase domain"/>
    <property type="match status" value="1"/>
</dbReference>
<feature type="compositionally biased region" description="Polar residues" evidence="11">
    <location>
        <begin position="155"/>
        <end position="168"/>
    </location>
</feature>
<evidence type="ECO:0000256" key="12">
    <source>
        <dbReference type="SAM" id="Phobius"/>
    </source>
</evidence>
<dbReference type="GO" id="GO:0040029">
    <property type="term" value="P:epigenetic regulation of gene expression"/>
    <property type="evidence" value="ECO:0007669"/>
    <property type="project" value="TreeGrafter"/>
</dbReference>
<evidence type="ECO:0000256" key="5">
    <source>
        <dbReference type="ARBA" id="ARBA00022801"/>
    </source>
</evidence>
<dbReference type="PANTHER" id="PTHR10625">
    <property type="entry name" value="HISTONE DEACETYLASE HDAC1-RELATED"/>
    <property type="match status" value="1"/>
</dbReference>
<dbReference type="InterPro" id="IPR019154">
    <property type="entry name" value="Arb2-like_domain"/>
</dbReference>
<comment type="similarity">
    <text evidence="2">Belongs to the histone deacetylase family. HD type 2 subfamily.</text>
</comment>
<dbReference type="PANTHER" id="PTHR10625:SF5">
    <property type="entry name" value="HISTONE DEACETYLASE"/>
    <property type="match status" value="1"/>
</dbReference>
<feature type="region of interest" description="Disordered" evidence="11">
    <location>
        <begin position="136"/>
        <end position="169"/>
    </location>
</feature>
<dbReference type="Proteomes" id="UP000462212">
    <property type="component" value="Unassembled WGS sequence"/>
</dbReference>
<dbReference type="PRINTS" id="PR01270">
    <property type="entry name" value="HDASUPER"/>
</dbReference>
<evidence type="ECO:0000256" key="3">
    <source>
        <dbReference type="ARBA" id="ARBA00012111"/>
    </source>
</evidence>
<dbReference type="Pfam" id="PF00850">
    <property type="entry name" value="Hist_deacetyl"/>
    <property type="match status" value="1"/>
</dbReference>
<dbReference type="SUPFAM" id="SSF52768">
    <property type="entry name" value="Arginase/deacetylase"/>
    <property type="match status" value="1"/>
</dbReference>
<evidence type="ECO:0000256" key="2">
    <source>
        <dbReference type="ARBA" id="ARBA00007738"/>
    </source>
</evidence>
<dbReference type="InterPro" id="IPR023696">
    <property type="entry name" value="Ureohydrolase_dom_sf"/>
</dbReference>
<evidence type="ECO:0000256" key="6">
    <source>
        <dbReference type="ARBA" id="ARBA00022853"/>
    </source>
</evidence>
<comment type="catalytic activity">
    <reaction evidence="10">
        <text>N(6)-acetyl-L-lysyl-[histone] + H2O = L-lysyl-[histone] + acetate</text>
        <dbReference type="Rhea" id="RHEA:58196"/>
        <dbReference type="Rhea" id="RHEA-COMP:9845"/>
        <dbReference type="Rhea" id="RHEA-COMP:11338"/>
        <dbReference type="ChEBI" id="CHEBI:15377"/>
        <dbReference type="ChEBI" id="CHEBI:29969"/>
        <dbReference type="ChEBI" id="CHEBI:30089"/>
        <dbReference type="ChEBI" id="CHEBI:61930"/>
        <dbReference type="EC" id="3.5.1.98"/>
    </reaction>
</comment>
<dbReference type="Pfam" id="PF09757">
    <property type="entry name" value="Arb2-like"/>
    <property type="match status" value="1"/>
</dbReference>
<dbReference type="GO" id="GO:0000118">
    <property type="term" value="C:histone deacetylase complex"/>
    <property type="evidence" value="ECO:0007669"/>
    <property type="project" value="TreeGrafter"/>
</dbReference>
<feature type="compositionally biased region" description="Polar residues" evidence="11">
    <location>
        <begin position="137"/>
        <end position="147"/>
    </location>
</feature>
<protein>
    <recommendedName>
        <fullName evidence="3">histone deacetylase</fullName>
        <ecNumber evidence="3">3.5.1.98</ecNumber>
    </recommendedName>
</protein>
<dbReference type="InterPro" id="IPR037138">
    <property type="entry name" value="His_deacetylse_dom_sf"/>
</dbReference>
<feature type="domain" description="Histone deacetylase" evidence="13">
    <location>
        <begin position="199"/>
        <end position="524"/>
    </location>
</feature>
<keyword evidence="7" id="KW-0805">Transcription regulation</keyword>
<keyword evidence="16" id="KW-1185">Reference proteome</keyword>
<keyword evidence="9" id="KW-0539">Nucleus</keyword>
<dbReference type="OrthoDB" id="424012at2759"/>
<gene>
    <name evidence="15" type="primary">HDA1</name>
    <name evidence="15" type="ORF">LSUB1_G004148</name>
</gene>
<feature type="domain" description="Arb2-like" evidence="14">
    <location>
        <begin position="577"/>
        <end position="836"/>
    </location>
</feature>
<dbReference type="PIRSF" id="PIRSF037919">
    <property type="entry name" value="HDAC_II_yeast"/>
    <property type="match status" value="1"/>
</dbReference>
<dbReference type="EMBL" id="QGMJ01000142">
    <property type="protein sequence ID" value="TVY41315.1"/>
    <property type="molecule type" value="Genomic_DNA"/>
</dbReference>
<sequence length="866" mass="97368">MQEQPLLASIFYIVLYFVALAAFAVCAIALTNHWSLQETAERQILHRDESLRPLVELIERRRSERYCFLDDISHRLLYNITLQAHLTVASMDHVMTENMLRDSQLDTVMQENIHSFNTNTNGHLQNGFVDPRALESTEPSNTTNQFLGTADDETPSQSQHSSDIATPTTHRKLSLPTGCCYDIRMKYHANADFSENPHHPEDPRRIESIMKEFSNAGLLFEGKENELAEILKDSPAKYMWRIPARVALEDEICTVHTASHFNWVKDLSYKSPKELREMTEWFDAGRKSLYVGSLTYYAALISAGGAIETCKNVVEGRVKNAIAVIRPPGHHAEPSESMGFCIFNNVPIAASVCMQDYPDVCRKILILDWDVHHGNGIQNMFYENPNVLYISLHVYQNGLFYPGQPDDEGIPDGGPDKRGAGVGIGKNVNIAWHDQGMGDGEYMAAFQKLVMPIAHEFDPDLVIISAGFDAAAGDDLGGCYVTPACYSHMTHMLMSLANGKVAVCLEGGYNLRAISRSALAVAKTLMGEPPERMVIPPLNEKAARDIQHVKEYQAPYWECMRPGVIPIKDLQHRNAPRLHDVMRAYQKGILSKKHNMISMPIMRKMLSKSFADQVLVTPRIQFAKKVILIVHDSPEIVAQADSLNNSVEAHNAFMGDDLMPYIDWAIENGFGVVDVNIPQHVTSPQDEEAYIPRPQEPTKEQQSKELLCYLWDNYLQLNESASLTLMGVGDAYLGIKQLLISRDVKSRVPGVLSFVTGSLRPVRSETDTYLSSWYKASSLIFVSSDHSCWNDEENARKVRKNRFGAVQKSEVTGLGNMLKRYEGKATKWVLDKVEEWEWKRGDGESDEEEVPLGQKVIDEVDLVGMS</sequence>
<name>A0A8H8UBL3_9HELO</name>
<keyword evidence="8" id="KW-0804">Transcription</keyword>
<keyword evidence="12" id="KW-1133">Transmembrane helix</keyword>
<keyword evidence="6" id="KW-0156">Chromatin regulator</keyword>
<dbReference type="AlphaFoldDB" id="A0A8H8UBL3"/>